<feature type="compositionally biased region" description="Low complexity" evidence="1">
    <location>
        <begin position="333"/>
        <end position="347"/>
    </location>
</feature>
<dbReference type="Proteomes" id="UP000494256">
    <property type="component" value="Unassembled WGS sequence"/>
</dbReference>
<evidence type="ECO:0000313" key="3">
    <source>
        <dbReference type="Proteomes" id="UP000494256"/>
    </source>
</evidence>
<comment type="caution">
    <text evidence="2">The sequence shown here is derived from an EMBL/GenBank/DDBJ whole genome shotgun (WGS) entry which is preliminary data.</text>
</comment>
<organism evidence="2 3">
    <name type="scientific">Arctia plantaginis</name>
    <name type="common">Wood tiger moth</name>
    <name type="synonym">Phalaena plantaginis</name>
    <dbReference type="NCBI Taxonomy" id="874455"/>
    <lineage>
        <taxon>Eukaryota</taxon>
        <taxon>Metazoa</taxon>
        <taxon>Ecdysozoa</taxon>
        <taxon>Arthropoda</taxon>
        <taxon>Hexapoda</taxon>
        <taxon>Insecta</taxon>
        <taxon>Pterygota</taxon>
        <taxon>Neoptera</taxon>
        <taxon>Endopterygota</taxon>
        <taxon>Lepidoptera</taxon>
        <taxon>Glossata</taxon>
        <taxon>Ditrysia</taxon>
        <taxon>Noctuoidea</taxon>
        <taxon>Erebidae</taxon>
        <taxon>Arctiinae</taxon>
        <taxon>Arctia</taxon>
    </lineage>
</organism>
<dbReference type="EMBL" id="CADEBD010000175">
    <property type="protein sequence ID" value="CAB3224864.1"/>
    <property type="molecule type" value="Genomic_DNA"/>
</dbReference>
<sequence>MVGGPIDINLSGRPSLLISNRMGNLRVPERNAGEDLDAYYRRSVPLSNVRNYTSLARLTPSERIEGQVNLLGEYPSPVNLRYPMCHLRDEVACAYEVTSDYAGITPFNPNEVLARLPEETQNDEEVKEAIDKAFESIITETNNLPASDNDQEQRNDWRHIEVEKIPVVLSEDLQLYEEIVMPWCGPTDLEGTNVTEETNLIEIENEHASTSTTNEPNIIINSNTKIPLEQLTKLFPKNPTKQTLKPVAINQKINVTKKKNYCNDSYEILKILENESSIPPTDVHLQDVPMPTISAPKPVVDSEANIYVMSDFFHNNSNCNIVILPYLYPKSQQSQDSDMQHSSIQSITEDPGPSRTPRTSVPIFSRNLKVIINMPRVYVRKTETRYTLQDIYSAVKDVEEKRKTYSLSVAVT</sequence>
<proteinExistence type="predicted"/>
<feature type="region of interest" description="Disordered" evidence="1">
    <location>
        <begin position="333"/>
        <end position="360"/>
    </location>
</feature>
<protein>
    <submittedName>
        <fullName evidence="2">Uncharacterized protein</fullName>
    </submittedName>
</protein>
<evidence type="ECO:0000313" key="2">
    <source>
        <dbReference type="EMBL" id="CAB3224864.1"/>
    </source>
</evidence>
<dbReference type="OrthoDB" id="7533242at2759"/>
<reference evidence="2 3" key="1">
    <citation type="submission" date="2020-04" db="EMBL/GenBank/DDBJ databases">
        <authorList>
            <person name="Wallbank WR R."/>
            <person name="Pardo Diaz C."/>
            <person name="Kozak K."/>
            <person name="Martin S."/>
            <person name="Jiggins C."/>
            <person name="Moest M."/>
            <person name="Warren A I."/>
            <person name="Byers J.R.P. K."/>
            <person name="Montejo-Kovacevich G."/>
            <person name="Yen C E."/>
        </authorList>
    </citation>
    <scope>NUCLEOTIDE SEQUENCE [LARGE SCALE GENOMIC DNA]</scope>
</reference>
<dbReference type="AlphaFoldDB" id="A0A8S0YZ59"/>
<gene>
    <name evidence="2" type="ORF">APLA_LOCUS2081</name>
</gene>
<name>A0A8S0YZ59_ARCPL</name>
<evidence type="ECO:0000256" key="1">
    <source>
        <dbReference type="SAM" id="MobiDB-lite"/>
    </source>
</evidence>
<accession>A0A8S0YZ59</accession>